<accession>A2SMG1</accession>
<gene>
    <name evidence="1" type="ordered locus">Mpe_A3797</name>
</gene>
<evidence type="ECO:0000313" key="2">
    <source>
        <dbReference type="Proteomes" id="UP000000366"/>
    </source>
</evidence>
<dbReference type="KEGG" id="mpt:Mpe_A3797"/>
<dbReference type="AlphaFoldDB" id="A2SMG1"/>
<sequence length="150" mass="16295">MIPAWTVNAWPSALWQPGRDAPLHFVHLGTHVSTRLNKDWPSMGQTVWGGRAGDSAAGISWDWIEVSEGIIAIADPMMMITNLRLLGREGEVLTAHEVAPHLNGLVHRLPWQAEVSRALEQTQHTLPRPAVPFAGITSKSLSAGAGGWLT</sequence>
<dbReference type="Proteomes" id="UP000000366">
    <property type="component" value="Chromosome"/>
</dbReference>
<protein>
    <submittedName>
        <fullName evidence="1">Uncharacterized protein</fullName>
    </submittedName>
</protein>
<organism evidence="1 2">
    <name type="scientific">Methylibium petroleiphilum (strain ATCC BAA-1232 / LMG 22953 / PM1)</name>
    <dbReference type="NCBI Taxonomy" id="420662"/>
    <lineage>
        <taxon>Bacteria</taxon>
        <taxon>Pseudomonadati</taxon>
        <taxon>Pseudomonadota</taxon>
        <taxon>Betaproteobacteria</taxon>
        <taxon>Burkholderiales</taxon>
        <taxon>Sphaerotilaceae</taxon>
        <taxon>Methylibium</taxon>
    </lineage>
</organism>
<dbReference type="Gene3D" id="3.10.450.610">
    <property type="match status" value="1"/>
</dbReference>
<dbReference type="HOGENOM" id="CLU_1783212_0_0_4"/>
<dbReference type="EMBL" id="CP000555">
    <property type="protein sequence ID" value="ABM96750.1"/>
    <property type="molecule type" value="Genomic_DNA"/>
</dbReference>
<keyword evidence="2" id="KW-1185">Reference proteome</keyword>
<proteinExistence type="predicted"/>
<evidence type="ECO:0000313" key="1">
    <source>
        <dbReference type="EMBL" id="ABM96750.1"/>
    </source>
</evidence>
<name>A2SMG1_METPP</name>
<reference evidence="1 2" key="1">
    <citation type="journal article" date="2007" name="J. Bacteriol.">
        <title>Whole-genome analysis of the methyl tert-butyl ether-degrading beta-proteobacterium Methylibium petroleiphilum PM1.</title>
        <authorList>
            <person name="Kane S.R."/>
            <person name="Chakicherla A.Y."/>
            <person name="Chain P.S.G."/>
            <person name="Schmidt R."/>
            <person name="Shin M.W."/>
            <person name="Legler T.C."/>
            <person name="Scow K.M."/>
            <person name="Larimer F.W."/>
            <person name="Lucas S.M."/>
            <person name="Richardson P.M."/>
            <person name="Hristova K.R."/>
        </authorList>
    </citation>
    <scope>NUCLEOTIDE SEQUENCE [LARGE SCALE GENOMIC DNA]</scope>
    <source>
        <strain evidence="2">ATCC BAA-1232 / LMG 22953 / PM1</strain>
    </source>
</reference>